<evidence type="ECO:0000313" key="7">
    <source>
        <dbReference type="Proteomes" id="UP000316665"/>
    </source>
</evidence>
<accession>A0A4Y6R8T9</accession>
<reference evidence="6 7" key="1">
    <citation type="submission" date="2019-06" db="EMBL/GenBank/DDBJ databases">
        <title>Complete genome sequence of Janthinobacterium sp. SNU WT3 isolated from diseased rainbow trout.</title>
        <authorList>
            <person name="Oh W.T."/>
            <person name="Park S.C."/>
        </authorList>
    </citation>
    <scope>NUCLEOTIDE SEQUENCE [LARGE SCALE GENOMIC DNA]</scope>
    <source>
        <strain evidence="6 7">SNU WT3</strain>
    </source>
</reference>
<proteinExistence type="inferred from homology"/>
<dbReference type="PANTHER" id="PTHR42792:SF2">
    <property type="entry name" value="FLAGELLIN"/>
    <property type="match status" value="1"/>
</dbReference>
<organism evidence="6 7">
    <name type="scientific">Janthinobacterium tructae</name>
    <dbReference type="NCBI Taxonomy" id="2590869"/>
    <lineage>
        <taxon>Bacteria</taxon>
        <taxon>Pseudomonadati</taxon>
        <taxon>Pseudomonadota</taxon>
        <taxon>Betaproteobacteria</taxon>
        <taxon>Burkholderiales</taxon>
        <taxon>Oxalobacteraceae</taxon>
        <taxon>Janthinobacterium</taxon>
    </lineage>
</organism>
<dbReference type="PANTHER" id="PTHR42792">
    <property type="entry name" value="FLAGELLIN"/>
    <property type="match status" value="1"/>
</dbReference>
<evidence type="ECO:0000256" key="1">
    <source>
        <dbReference type="ARBA" id="ARBA00005709"/>
    </source>
</evidence>
<dbReference type="InterPro" id="IPR001492">
    <property type="entry name" value="Flagellin"/>
</dbReference>
<evidence type="ECO:0000313" key="6">
    <source>
        <dbReference type="EMBL" id="QDG69283.1"/>
    </source>
</evidence>
<dbReference type="PRINTS" id="PR00207">
    <property type="entry name" value="FLAGELLIN"/>
</dbReference>
<comment type="subcellular location">
    <subcellularLocation>
        <location evidence="3">Secreted</location>
    </subcellularLocation>
    <subcellularLocation>
        <location evidence="3">Bacterial flagellum</location>
    </subcellularLocation>
</comment>
<evidence type="ECO:0000256" key="2">
    <source>
        <dbReference type="ARBA" id="ARBA00023143"/>
    </source>
</evidence>
<comment type="function">
    <text evidence="3">Flagellin is the subunit protein which polymerizes to form the filaments of bacterial flagella.</text>
</comment>
<dbReference type="SUPFAM" id="SSF64518">
    <property type="entry name" value="Phase 1 flagellin"/>
    <property type="match status" value="1"/>
</dbReference>
<dbReference type="GO" id="GO:0005576">
    <property type="term" value="C:extracellular region"/>
    <property type="evidence" value="ECO:0007669"/>
    <property type="project" value="UniProtKB-SubCell"/>
</dbReference>
<protein>
    <recommendedName>
        <fullName evidence="3">Flagellin</fullName>
    </recommendedName>
</protein>
<dbReference type="Pfam" id="PF00700">
    <property type="entry name" value="Flagellin_C"/>
    <property type="match status" value="1"/>
</dbReference>
<dbReference type="AlphaFoldDB" id="A0A4Y6R8T9"/>
<gene>
    <name evidence="6" type="ORF">FJQ89_01815</name>
</gene>
<feature type="domain" description="Flagellin N-terminal" evidence="4">
    <location>
        <begin position="6"/>
        <end position="142"/>
    </location>
</feature>
<dbReference type="InterPro" id="IPR001029">
    <property type="entry name" value="Flagellin_N"/>
</dbReference>
<dbReference type="GO" id="GO:0005198">
    <property type="term" value="F:structural molecule activity"/>
    <property type="evidence" value="ECO:0007669"/>
    <property type="project" value="UniProtKB-UniRule"/>
</dbReference>
<name>A0A4Y6R8T9_9BURK</name>
<keyword evidence="3" id="KW-0964">Secreted</keyword>
<dbReference type="Proteomes" id="UP000316665">
    <property type="component" value="Chromosome"/>
</dbReference>
<dbReference type="InterPro" id="IPR046358">
    <property type="entry name" value="Flagellin_C"/>
</dbReference>
<sequence>MLSLHTNAAALSAQSSISKTQQSLSTSMTRLSTGYRINSAMDDAAGLQIATRLKAQTSGMAMAMRNTQNATSMIQTADGALGETVNILVRMKDLATQAADGSSTADDRDAMQAEFDTLTNELSNVLGNTSFAGAKLMSKQATATDVANATVAVTNDTTAVGAGTTGTTGAKAAAAATLVSAQAAYTATPTTATALALTNASTASVNADKAHDVAVAKLAASTAFKALATASNAGPAGTGDGKFAANLDFQIGASTSESMSFDLSSQLDSMHTAIKGATSEYNTFGAAASTPGTELTAVGGASAAIDKLQAAIDAVGTSRSALGAAGNRLDHVATNLANVSTNTQGATGRIMDTDFATESSNMTASQMLLQAGTAMLKQSNSMSSMVMSLLQ</sequence>
<dbReference type="Pfam" id="PF00669">
    <property type="entry name" value="Flagellin_N"/>
    <property type="match status" value="1"/>
</dbReference>
<dbReference type="InterPro" id="IPR042187">
    <property type="entry name" value="Flagellin_C_sub2"/>
</dbReference>
<evidence type="ECO:0000259" key="5">
    <source>
        <dbReference type="Pfam" id="PF00700"/>
    </source>
</evidence>
<dbReference type="RefSeq" id="WP_141168796.1">
    <property type="nucleotide sequence ID" value="NZ_CP041185.1"/>
</dbReference>
<feature type="domain" description="Flagellin C-terminal" evidence="5">
    <location>
        <begin position="306"/>
        <end position="390"/>
    </location>
</feature>
<keyword evidence="2 3" id="KW-0975">Bacterial flagellum</keyword>
<dbReference type="EMBL" id="CP041185">
    <property type="protein sequence ID" value="QDG69283.1"/>
    <property type="molecule type" value="Genomic_DNA"/>
</dbReference>
<keyword evidence="7" id="KW-1185">Reference proteome</keyword>
<evidence type="ECO:0000256" key="3">
    <source>
        <dbReference type="RuleBase" id="RU362073"/>
    </source>
</evidence>
<dbReference type="Gene3D" id="3.30.70.2120">
    <property type="match status" value="1"/>
</dbReference>
<dbReference type="Gene3D" id="6.10.10.10">
    <property type="entry name" value="Flagellar export chaperone, C-terminal domain"/>
    <property type="match status" value="1"/>
</dbReference>
<dbReference type="OrthoDB" id="9796789at2"/>
<dbReference type="GO" id="GO:0009288">
    <property type="term" value="C:bacterial-type flagellum"/>
    <property type="evidence" value="ECO:0007669"/>
    <property type="project" value="UniProtKB-SubCell"/>
</dbReference>
<comment type="similarity">
    <text evidence="1 3">Belongs to the bacterial flagellin family.</text>
</comment>
<evidence type="ECO:0000259" key="4">
    <source>
        <dbReference type="Pfam" id="PF00669"/>
    </source>
</evidence>
<dbReference type="Gene3D" id="1.20.1330.10">
    <property type="entry name" value="f41 fragment of flagellin, N-terminal domain"/>
    <property type="match status" value="1"/>
</dbReference>
<dbReference type="KEGG" id="jas:FJQ89_01815"/>